<dbReference type="EMBL" id="SORI01000004">
    <property type="protein sequence ID" value="TDY61909.1"/>
    <property type="molecule type" value="Genomic_DNA"/>
</dbReference>
<accession>A0A4R8M8L0</accession>
<name>A0A4R8M8L0_9BACT</name>
<organism evidence="1 2">
    <name type="scientific">Aminivibrio pyruvatiphilus</name>
    <dbReference type="NCBI Taxonomy" id="1005740"/>
    <lineage>
        <taxon>Bacteria</taxon>
        <taxon>Thermotogati</taxon>
        <taxon>Synergistota</taxon>
        <taxon>Synergistia</taxon>
        <taxon>Synergistales</taxon>
        <taxon>Aminobacteriaceae</taxon>
        <taxon>Aminivibrio</taxon>
    </lineage>
</organism>
<evidence type="ECO:0008006" key="3">
    <source>
        <dbReference type="Google" id="ProtNLM"/>
    </source>
</evidence>
<evidence type="ECO:0000313" key="1">
    <source>
        <dbReference type="EMBL" id="TDY61909.1"/>
    </source>
</evidence>
<dbReference type="RefSeq" id="WP_133956992.1">
    <property type="nucleotide sequence ID" value="NZ_SORI01000004.1"/>
</dbReference>
<dbReference type="OrthoDB" id="2791at2"/>
<comment type="caution">
    <text evidence="1">The sequence shown here is derived from an EMBL/GenBank/DDBJ whole genome shotgun (WGS) entry which is preliminary data.</text>
</comment>
<proteinExistence type="predicted"/>
<evidence type="ECO:0000313" key="2">
    <source>
        <dbReference type="Proteomes" id="UP000295066"/>
    </source>
</evidence>
<sequence length="306" mass="34392">MDTMERIEELLEEAYSTDDPGEMERLSREVLGLDENNVEALILLADTIEYSQEKITILEKARSALADDVENIRLVSGESLLDDDSGMLYIAVMQRLGFALFSEGKNEEALVIAREIDRYDPDRETLGRTLLYRVLLEMGKDTEVLEEALREEEANPAMAHSKAIASFRLAGAGRTSYRALWEAFAAGPDIPFYILGYIDEPEDESEEAEEEYNFALLFEDIWSSENELIKWLTRGTILLGLTASLFPGETAEKMLVLADALDIADPCEEAMVKAESRDDWGVLSREERIAEALKIISEGTFLPLTD</sequence>
<reference evidence="1 2" key="1">
    <citation type="submission" date="2019-03" db="EMBL/GenBank/DDBJ databases">
        <title>Genomic Encyclopedia of Type Strains, Phase IV (KMG-IV): sequencing the most valuable type-strain genomes for metagenomic binning, comparative biology and taxonomic classification.</title>
        <authorList>
            <person name="Goeker M."/>
        </authorList>
    </citation>
    <scope>NUCLEOTIDE SEQUENCE [LARGE SCALE GENOMIC DNA]</scope>
    <source>
        <strain evidence="1 2">DSM 25964</strain>
    </source>
</reference>
<protein>
    <recommendedName>
        <fullName evidence="3">Tetratricopeptide repeat protein</fullName>
    </recommendedName>
</protein>
<dbReference type="Proteomes" id="UP000295066">
    <property type="component" value="Unassembled WGS sequence"/>
</dbReference>
<dbReference type="SUPFAM" id="SSF48452">
    <property type="entry name" value="TPR-like"/>
    <property type="match status" value="1"/>
</dbReference>
<keyword evidence="2" id="KW-1185">Reference proteome</keyword>
<dbReference type="AlphaFoldDB" id="A0A4R8M8L0"/>
<gene>
    <name evidence="1" type="ORF">C8D99_104154</name>
</gene>
<dbReference type="InterPro" id="IPR011990">
    <property type="entry name" value="TPR-like_helical_dom_sf"/>
</dbReference>
<dbReference type="Gene3D" id="1.25.40.10">
    <property type="entry name" value="Tetratricopeptide repeat domain"/>
    <property type="match status" value="1"/>
</dbReference>